<evidence type="ECO:0000256" key="7">
    <source>
        <dbReference type="ARBA" id="ARBA00022741"/>
    </source>
</evidence>
<dbReference type="Gene3D" id="2.60.120.20">
    <property type="match status" value="3"/>
</dbReference>
<evidence type="ECO:0000256" key="9">
    <source>
        <dbReference type="ARBA" id="ARBA00022806"/>
    </source>
</evidence>
<evidence type="ECO:0000259" key="16">
    <source>
        <dbReference type="PROSITE" id="PS50507"/>
    </source>
</evidence>
<evidence type="ECO:0000256" key="12">
    <source>
        <dbReference type="ARBA" id="ARBA00022870"/>
    </source>
</evidence>
<evidence type="ECO:0000256" key="15">
    <source>
        <dbReference type="SAM" id="MobiDB-lite"/>
    </source>
</evidence>
<dbReference type="InterPro" id="IPR044067">
    <property type="entry name" value="PCV_3C_PRO"/>
</dbReference>
<evidence type="ECO:0000256" key="14">
    <source>
        <dbReference type="ARBA" id="ARBA00023136"/>
    </source>
</evidence>
<dbReference type="Pfam" id="PF00910">
    <property type="entry name" value="RNA_helicase"/>
    <property type="match status" value="1"/>
</dbReference>
<dbReference type="GO" id="GO:0039694">
    <property type="term" value="P:viral RNA genome replication"/>
    <property type="evidence" value="ECO:0007669"/>
    <property type="project" value="InterPro"/>
</dbReference>
<dbReference type="SUPFAM" id="SSF50494">
    <property type="entry name" value="Trypsin-like serine proteases"/>
    <property type="match status" value="1"/>
</dbReference>
<dbReference type="Pfam" id="PF00680">
    <property type="entry name" value="RdRP_1"/>
    <property type="match status" value="1"/>
</dbReference>
<evidence type="ECO:0000256" key="1">
    <source>
        <dbReference type="ARBA" id="ARBA00004192"/>
    </source>
</evidence>
<dbReference type="InterPro" id="IPR014759">
    <property type="entry name" value="Helicase_SF3_ssRNA_vir"/>
</dbReference>
<dbReference type="Pfam" id="PF08762">
    <property type="entry name" value="CRPV_capsid"/>
    <property type="match status" value="1"/>
</dbReference>
<evidence type="ECO:0000256" key="4">
    <source>
        <dbReference type="ARBA" id="ARBA00022520"/>
    </source>
</evidence>
<dbReference type="Gene3D" id="2.40.10.10">
    <property type="entry name" value="Trypsin-like serine proteases"/>
    <property type="match status" value="1"/>
</dbReference>
<dbReference type="CDD" id="cd00205">
    <property type="entry name" value="rhv_like"/>
    <property type="match status" value="2"/>
</dbReference>
<dbReference type="SUPFAM" id="SSF56672">
    <property type="entry name" value="DNA/RNA polymerases"/>
    <property type="match status" value="1"/>
</dbReference>
<evidence type="ECO:0000313" key="19">
    <source>
        <dbReference type="EMBL" id="APD13906.1"/>
    </source>
</evidence>
<organism evidence="19">
    <name type="scientific">Krogivirus 69C1</name>
    <dbReference type="NCBI Taxonomy" id="1920142"/>
    <lineage>
        <taxon>Viruses</taxon>
        <taxon>Burke-Gilman virus</taxon>
    </lineage>
</organism>
<keyword evidence="4" id="KW-0191">Covalent protein-RNA linkage</keyword>
<dbReference type="GO" id="GO:0003723">
    <property type="term" value="F:RNA binding"/>
    <property type="evidence" value="ECO:0007669"/>
    <property type="project" value="InterPro"/>
</dbReference>
<keyword evidence="13" id="KW-0693">Viral RNA replication</keyword>
<comment type="subcellular location">
    <subcellularLocation>
        <location evidence="1">Host cytoplasm</location>
    </subcellularLocation>
    <subcellularLocation>
        <location evidence="2">Host membrane</location>
    </subcellularLocation>
</comment>
<dbReference type="InterPro" id="IPR000605">
    <property type="entry name" value="Helicase_SF3_ssDNA/RNA_vir"/>
</dbReference>
<dbReference type="PROSITE" id="PS51218">
    <property type="entry name" value="SF3_HELICASE_2"/>
    <property type="match status" value="1"/>
</dbReference>
<dbReference type="InterPro" id="IPR000199">
    <property type="entry name" value="Peptidase_C3A/C3B_picornavir"/>
</dbReference>
<evidence type="ECO:0000259" key="18">
    <source>
        <dbReference type="PROSITE" id="PS51874"/>
    </source>
</evidence>
<dbReference type="GO" id="GO:0003724">
    <property type="term" value="F:RNA helicase activity"/>
    <property type="evidence" value="ECO:0007669"/>
    <property type="project" value="InterPro"/>
</dbReference>
<dbReference type="GO" id="GO:0006351">
    <property type="term" value="P:DNA-templated transcription"/>
    <property type="evidence" value="ECO:0007669"/>
    <property type="project" value="InterPro"/>
</dbReference>
<dbReference type="InterPro" id="IPR007094">
    <property type="entry name" value="RNA-dir_pol_PSvirus"/>
</dbReference>
<dbReference type="InterPro" id="IPR014872">
    <property type="entry name" value="Dicistrovirus_capsid-polyPr_C"/>
</dbReference>
<evidence type="ECO:0000256" key="6">
    <source>
        <dbReference type="ARBA" id="ARBA00022670"/>
    </source>
</evidence>
<reference evidence="19" key="1">
    <citation type="submission" date="2016-09" db="EMBL/GenBank/DDBJ databases">
        <authorList>
            <person name="Capua I."/>
            <person name="De Benedictis P."/>
            <person name="Joannis T."/>
            <person name="Lombin L.H."/>
            <person name="Cattoli G."/>
        </authorList>
    </citation>
    <scope>NUCLEOTIDE SEQUENCE</scope>
    <source>
        <strain evidence="19">69C1</strain>
    </source>
</reference>
<evidence type="ECO:0000256" key="2">
    <source>
        <dbReference type="ARBA" id="ARBA00004551"/>
    </source>
</evidence>
<keyword evidence="14" id="KW-0472">Membrane</keyword>
<dbReference type="InterPro" id="IPR033703">
    <property type="entry name" value="Rhv-like"/>
</dbReference>
<dbReference type="EMBL" id="KX870106">
    <property type="protein sequence ID" value="APD13906.1"/>
    <property type="molecule type" value="Genomic_RNA"/>
</dbReference>
<dbReference type="InterPro" id="IPR009003">
    <property type="entry name" value="Peptidase_S1_PA"/>
</dbReference>
<keyword evidence="5" id="KW-0167">Capsid protein</keyword>
<keyword evidence="5" id="KW-0946">Virion</keyword>
<keyword evidence="9" id="KW-0347">Helicase</keyword>
<keyword evidence="7" id="KW-0547">Nucleotide-binding</keyword>
<evidence type="ECO:0000256" key="5">
    <source>
        <dbReference type="ARBA" id="ARBA00022561"/>
    </source>
</evidence>
<protein>
    <recommendedName>
        <fullName evidence="3">Genome polyprotein</fullName>
    </recommendedName>
</protein>
<evidence type="ECO:0000256" key="13">
    <source>
        <dbReference type="ARBA" id="ARBA00022953"/>
    </source>
</evidence>
<dbReference type="GO" id="GO:0019028">
    <property type="term" value="C:viral capsid"/>
    <property type="evidence" value="ECO:0007669"/>
    <property type="project" value="UniProtKB-KW"/>
</dbReference>
<dbReference type="InterPro" id="IPR029053">
    <property type="entry name" value="Viral_coat"/>
</dbReference>
<feature type="domain" description="RdRp catalytic" evidence="16">
    <location>
        <begin position="2887"/>
        <end position="3020"/>
    </location>
</feature>
<dbReference type="CDD" id="cd23169">
    <property type="entry name" value="ps-ssRNAv-Picornavirales"/>
    <property type="match status" value="1"/>
</dbReference>
<dbReference type="PROSITE" id="PS51874">
    <property type="entry name" value="PCV_3C_PRO"/>
    <property type="match status" value="1"/>
</dbReference>
<accession>A0A1J0M1E2</accession>
<proteinExistence type="predicted"/>
<keyword evidence="12" id="KW-1043">Host membrane</keyword>
<dbReference type="Gene3D" id="3.30.70.270">
    <property type="match status" value="1"/>
</dbReference>
<keyword evidence="11" id="KW-0067">ATP-binding</keyword>
<dbReference type="Gene3D" id="1.20.960.20">
    <property type="match status" value="1"/>
</dbReference>
<keyword evidence="10" id="KW-0788">Thiol protease</keyword>
<dbReference type="InterPro" id="IPR043502">
    <property type="entry name" value="DNA/RNA_pol_sf"/>
</dbReference>
<evidence type="ECO:0000259" key="17">
    <source>
        <dbReference type="PROSITE" id="PS51218"/>
    </source>
</evidence>
<dbReference type="InterPro" id="IPR001205">
    <property type="entry name" value="RNA-dir_pol_C"/>
</dbReference>
<dbReference type="GO" id="GO:0003968">
    <property type="term" value="F:RNA-directed RNA polymerase activity"/>
    <property type="evidence" value="ECO:0007669"/>
    <property type="project" value="InterPro"/>
</dbReference>
<evidence type="ECO:0000256" key="11">
    <source>
        <dbReference type="ARBA" id="ARBA00022840"/>
    </source>
</evidence>
<keyword evidence="6" id="KW-0645">Protease</keyword>
<dbReference type="InterPro" id="IPR043128">
    <property type="entry name" value="Rev_trsase/Diguanyl_cyclase"/>
</dbReference>
<feature type="domain" description="Peptidase C3" evidence="18">
    <location>
        <begin position="2394"/>
        <end position="2605"/>
    </location>
</feature>
<evidence type="ECO:0000256" key="10">
    <source>
        <dbReference type="ARBA" id="ARBA00022807"/>
    </source>
</evidence>
<dbReference type="GO" id="GO:0006508">
    <property type="term" value="P:proteolysis"/>
    <property type="evidence" value="ECO:0007669"/>
    <property type="project" value="UniProtKB-KW"/>
</dbReference>
<dbReference type="Pfam" id="PF00548">
    <property type="entry name" value="Peptidase_C3"/>
    <property type="match status" value="1"/>
</dbReference>
<name>A0A1J0M1E2_9VIRU</name>
<evidence type="ECO:0000256" key="8">
    <source>
        <dbReference type="ARBA" id="ARBA00022801"/>
    </source>
</evidence>
<dbReference type="GO" id="GO:0005524">
    <property type="term" value="F:ATP binding"/>
    <property type="evidence" value="ECO:0007669"/>
    <property type="project" value="UniProtKB-KW"/>
</dbReference>
<dbReference type="PROSITE" id="PS50507">
    <property type="entry name" value="RDRP_SSRNA_POS"/>
    <property type="match status" value="1"/>
</dbReference>
<dbReference type="SUPFAM" id="SSF88633">
    <property type="entry name" value="Positive stranded ssRNA viruses"/>
    <property type="match status" value="3"/>
</dbReference>
<dbReference type="InterPro" id="IPR043504">
    <property type="entry name" value="Peptidase_S1_PA_chymotrypsin"/>
</dbReference>
<feature type="domain" description="SF3 helicase" evidence="17">
    <location>
        <begin position="1769"/>
        <end position="1935"/>
    </location>
</feature>
<feature type="region of interest" description="Disordered" evidence="15">
    <location>
        <begin position="25"/>
        <end position="55"/>
    </location>
</feature>
<keyword evidence="8" id="KW-0378">Hydrolase</keyword>
<sequence>MESYLLQKNKSESVIPTLKVSKTVSSVSTQNAQCSGEHHSPSSPERYPRESYGTRAGTPGLYDIGEVKFVDVPLIDARMPVRPSPSSLKKFKHFKPRGRQLAGNLPRKHYRFVADYRDYSERAQRFAKKVSWMRSKIDANPEMIEEFDRQHPTPWHEPLASDAWIHCTNKCFECGEKYVAFAKYLRDQHKRRHWMDVETHSHSDCSDLDVGVAQAGQSGVSCKPQDSSRNHFVAMIAAVDQLLFTSNANREGHGNDPAQREANARRRLRRLIGAVLTFIRFLKDNGFVCNYAHADQPELDQWYDEMVDSLHRFRVNLTNAHTQAIYDFEVMHIHDLLVHWLENKNTERTDGPFCFVNPGNNHDVPINAGVAQSAEPSTSWGEAMEEHDPGGEKMMAKESDIEYQVEEHQSNVVFQEDRAVEHVTADVYVPNVKVKAKGICELPNDLENQFTRPITLISDTWSVTDNRGLFKNGRIMPAQMFMGPCGGEGLLRILNTYSYFNCSYEFTIRLNTIKANCGKLRMIWVPMPMQFNTREADINSYIRYPNVEIDASSSTAGVIRVPWQHWRSYFPIGDDPDHMYTYTGRLFVVVWNQLRIGPGSQNSVGYTVQARFVDHNLFGSHHLREGDDPFSDLLLPYTGSGANLKNPAYRSDVSTILDTLPELNAGIAQSFEGKFAAKAMEKAGQLAGGLMCDKPTEGRTPMHVQLRTADPLAHCDGSDHSTRLSLHTKAEVDVRPDVAGVSADQMDLTKFTSEYTRIEVKEWSVTANANARIAQIIVNPCVSRYFEDPILPYTSFQPSFLAYVARQFLFWGGTLVYRLTAVSSDMHTGRLQVRWMPDADSDQEEAGMPFCKKIQAPNDVWDIHEDRVVEVPIPMMSPRQWLRCDQLLPLDANDKNYRFDNGIGRNSNGILTITVLEPLRCPSIASSTIDINIEICGQNIPGHPDNFRLSYYSGFDNILAIGSGVDQLENTYELTDIQQTFVGNDAFEARVCAYMFLKVKELAITVDKVNNSIWQNAWKAVRDDLSPFIAEIRNIELIDTLLVPGISNIAHIVQINEIHRISGPTTTRYASFAGSLTFNAWTSLSTTAKGLLFDTSCIVAANIPQDQSPSRNITQSLVTRTFRAALVSNEVTTEHPDCIFVGEAQAAKPGGGIVESVGAKKQHPTAPLIAVGKPMPTDSNQTIGESWMSMRDILKRPMCFHSFAVQLEANIPTVLNVPCTPFQTAGNSATRRIVALSSFSQLYTFWKGSLRFKLVIPGSPGMTGFGVHDPVRAGPMHLYRTTDTLFMHESQKGMAMYGGNVMNVIEVESVFVSPYQMCSTFNFDEGLACQNGVIRFYLRSASARTVQCHLFISIGDVFNFFTPRNCPSLLFNKMSEFGRDVSDRNRGETFSNLKTIKYGYKTELTRTVNVSELTPKYDIENFVGIAQAGGEEGEDPRHYNIVSEADGSGTHILDQAVFDEVDGAFQGIIKVGNFMNSNLPMIEKSMNSLNNVLTGLEASSRLLPKVEKVIDKMGNAAEGVVDTTDKMSTIFNMTRIGGIVLGVYNLFQAEDWTTRVLALSGIGVALGVTPEIAADCVNWMFAHLGYSDPVWKVPQRKVNDVGSAQSFKELLRDYSGCLKWIASGIATFSFFSLFTDTPNPEHVKSFASTWCDRLKQFHFAGQAIKTAEWLFNWIGSVMQAAIDWAFDIEKDGFLARKIIADRSDDVLNWLDKVNRLNNEDELMETIWNPDRQQEIWKLMDQAKEMYKLVQNKGVPSSISTYISHGYRKVQELAVKQANLNSPVPSRIDPFCVCMTGESGLGKSSILATVMGYVGDYMDYARTHRCYGRNSADDFWTGYCGQPFVVQDDFAQDGSTTTEIMEFINMKSNFSMHLNMASLEEKGRPFRSHFILQTTNNPFPTPPDIAHHMAIWRRRNILLHVKANVGMARADDFSNLLFDVIDPIDCTRRVQIADLNMDQVIELICARAADHLEAQRKRVWLDLNSGIVIKETPKNQLSKEHDDAKEAAGMMSTSFAQTCSQPISGRNPLRHNVKRTRVDEKNAPSNLMWFDDSESQGTSQAGGFKAKDEWERVKFRSNLNFNRPQDCAVNDGLSRLRMLDSRLKMGDAQRVIIANDDEIAAFIASNWRGCKQIPTVQQMKDLHVRVYGKQESAKHMIVSHHNDYKCSDWRAYPDLMWSCVVLNTVTNKYEMNEATTSEVAALNWELGVMDNGEEAWQRICKNYYDRDLHNIIENTYMSKVRAAAESAKCWVRKWCDDHPKLFRLAKMLTWAAGLFLSWKIIKCVFPSLSDKIEEKVSSIFGVVSDSRPIMYVREATSVGVDKTRKIVNSVARKIKSTLGYAVEEDVDPVEIERIAESAVAEALKKAESAPYTAGITKSVPRSMYRAQLGTMESQGAKDKQANTLVQSCVSRALAVLEFSTPKGTSWVNVLAIRGQCVLAPWHCLSALVHNTTFTIIKQGVPYVFFFQDGSAYRLRNYADAGILQLPVNWPAASSIEKHFIRDDELSFNLTDAELEVMEKLENGMPQLRSHIVEAKAVASANYLLPDATLLKQQSGWSYNATTRSGDCGGLLIAFNPRLQHKFLGIHVAGVADDHTGFSVLITYEMICEGLHHFKEVSNGLPVAQSADPDPELYCRAPIELNGNFTYVGVMPDRLSVGLPVKTAIRKSRIHDKVFPHVTEPAILAPWDTRYDGVSPMQLAIDKYATPTIPFPPDDIEEINVDMKREFAEMVPAMPKRLLTPTESIYGNDSIQFCDRMNMSSSPGYPYVLTRPACTIGKSYLFDEVGVANEELAMNLELREKAARVSERIPSVWVDCLKDERRTLEKIRNGKTRQFTLPPVDLTILTRKYFMAFVTSFLSHNCKFFSSVGINPYSYEWTVLFDRLAANSNYAFAGDFSRFDGIHDPYIYMKICDAINDWYGANEPQENKNVRRTLFLEFVHTQHLCKNLVFFDHQGNPSGNPLTTVINTIMVAYYMRLSWLSLARLQGQIGYASIDFYHKYVVEACYGDDSVVSVKGEVANWFNQVMVASFLKQHGIVFTDEAKNAVCLSLRPLTTVTFLKNGFGKHPTFPRWKMAQICKDTIHELTNWVRDSDDPVEQLRQNVEDASKFAYFWGAEYYGDFMIRVNRALLDAGIRPVLLTFKYWDDVFRATVF</sequence>
<dbReference type="GO" id="GO:0004197">
    <property type="term" value="F:cysteine-type endopeptidase activity"/>
    <property type="evidence" value="ECO:0007669"/>
    <property type="project" value="InterPro"/>
</dbReference>
<evidence type="ECO:0000256" key="3">
    <source>
        <dbReference type="ARBA" id="ARBA00020107"/>
    </source>
</evidence>